<name>A0A0M9VVV2_ESCWE</name>
<dbReference type="STRING" id="150374.A0A0M9VVV2"/>
<dbReference type="OrthoDB" id="371463at2759"/>
<dbReference type="Proteomes" id="UP000053831">
    <property type="component" value="Unassembled WGS sequence"/>
</dbReference>
<protein>
    <submittedName>
        <fullName evidence="2">Uncharacterized protein</fullName>
    </submittedName>
</protein>
<organism evidence="2 3">
    <name type="scientific">Escovopsis weberi</name>
    <dbReference type="NCBI Taxonomy" id="150374"/>
    <lineage>
        <taxon>Eukaryota</taxon>
        <taxon>Fungi</taxon>
        <taxon>Dikarya</taxon>
        <taxon>Ascomycota</taxon>
        <taxon>Pezizomycotina</taxon>
        <taxon>Sordariomycetes</taxon>
        <taxon>Hypocreomycetidae</taxon>
        <taxon>Hypocreales</taxon>
        <taxon>Hypocreaceae</taxon>
        <taxon>Escovopsis</taxon>
    </lineage>
</organism>
<gene>
    <name evidence="2" type="ORF">ESCO_005157</name>
</gene>
<feature type="compositionally biased region" description="Gly residues" evidence="1">
    <location>
        <begin position="167"/>
        <end position="177"/>
    </location>
</feature>
<comment type="caution">
    <text evidence="2">The sequence shown here is derived from an EMBL/GenBank/DDBJ whole genome shotgun (WGS) entry which is preliminary data.</text>
</comment>
<keyword evidence="3" id="KW-1185">Reference proteome</keyword>
<feature type="region of interest" description="Disordered" evidence="1">
    <location>
        <begin position="156"/>
        <end position="214"/>
    </location>
</feature>
<feature type="compositionally biased region" description="Acidic residues" evidence="1">
    <location>
        <begin position="181"/>
        <end position="195"/>
    </location>
</feature>
<evidence type="ECO:0000313" key="3">
    <source>
        <dbReference type="Proteomes" id="UP000053831"/>
    </source>
</evidence>
<evidence type="ECO:0000256" key="1">
    <source>
        <dbReference type="SAM" id="MobiDB-lite"/>
    </source>
</evidence>
<evidence type="ECO:0000313" key="2">
    <source>
        <dbReference type="EMBL" id="KOS21362.1"/>
    </source>
</evidence>
<dbReference type="AlphaFoldDB" id="A0A0M9VVV2"/>
<dbReference type="EMBL" id="LGSR01000008">
    <property type="protein sequence ID" value="KOS21362.1"/>
    <property type="molecule type" value="Genomic_DNA"/>
</dbReference>
<reference evidence="2 3" key="1">
    <citation type="submission" date="2015-07" db="EMBL/GenBank/DDBJ databases">
        <title>The genome of the fungus Escovopsis weberi, a specialized disease agent of ant agriculture.</title>
        <authorList>
            <person name="de Man T.J."/>
            <person name="Stajich J.E."/>
            <person name="Kubicek C.P."/>
            <person name="Chenthamara K."/>
            <person name="Atanasova L."/>
            <person name="Druzhinina I.S."/>
            <person name="Birnbaum S."/>
            <person name="Barribeau S.M."/>
            <person name="Teiling C."/>
            <person name="Suen G."/>
            <person name="Currie C."/>
            <person name="Gerardo N.M."/>
        </authorList>
    </citation>
    <scope>NUCLEOTIDE SEQUENCE [LARGE SCALE GENOMIC DNA]</scope>
</reference>
<accession>A0A0M9VVV2</accession>
<sequence length="233" mass="24582">MPTYLCHGFRWERALIRIFVIVEDIDEAAPDWVISRGSSRALLERIAAKFDFVPRRAVLVNSWSAVKLLEEHDPRDTAAATRPYAYVADHAVRVDLGADVEGEMRRYGEMVGGDSGGGGGGGGGGAVWFERLRDELQAGAGIGWYVVVCGDEERYAPPREGADEEGSGGGGGPGAAAGVGDEGEEGGAEGGEGEDRENGGKAEGAGTGHSLRHRISSVGLRRLFIGKRKDSSP</sequence>
<proteinExistence type="predicted"/>